<dbReference type="SUPFAM" id="SSF53335">
    <property type="entry name" value="S-adenosyl-L-methionine-dependent methyltransferases"/>
    <property type="match status" value="1"/>
</dbReference>
<dbReference type="GO" id="GO:0008168">
    <property type="term" value="F:methyltransferase activity"/>
    <property type="evidence" value="ECO:0007669"/>
    <property type="project" value="UniProtKB-KW"/>
</dbReference>
<dbReference type="GO" id="GO:0032259">
    <property type="term" value="P:methylation"/>
    <property type="evidence" value="ECO:0007669"/>
    <property type="project" value="UniProtKB-KW"/>
</dbReference>
<protein>
    <submittedName>
        <fullName evidence="3">SAM-dependent methyltransferase, MidA family</fullName>
    </submittedName>
</protein>
<comment type="caution">
    <text evidence="3">The sequence shown here is derived from an EMBL/GenBank/DDBJ whole genome shotgun (WGS) entry which is preliminary data.</text>
</comment>
<dbReference type="InterPro" id="IPR029063">
    <property type="entry name" value="SAM-dependent_MTases_sf"/>
</dbReference>
<evidence type="ECO:0000313" key="3">
    <source>
        <dbReference type="EMBL" id="MCP2164679.1"/>
    </source>
</evidence>
<dbReference type="InterPro" id="IPR003788">
    <property type="entry name" value="NDUFAF7"/>
</dbReference>
<reference evidence="3" key="1">
    <citation type="submission" date="2022-06" db="EMBL/GenBank/DDBJ databases">
        <title>Genomic Encyclopedia of Archaeal and Bacterial Type Strains, Phase II (KMG-II): from individual species to whole genera.</title>
        <authorList>
            <person name="Goeker M."/>
        </authorList>
    </citation>
    <scope>NUCLEOTIDE SEQUENCE</scope>
    <source>
        <strain evidence="3">DSM 43935</strain>
    </source>
</reference>
<dbReference type="Pfam" id="PF02636">
    <property type="entry name" value="Methyltransf_28"/>
    <property type="match status" value="1"/>
</dbReference>
<keyword evidence="1 3" id="KW-0489">Methyltransferase</keyword>
<keyword evidence="2" id="KW-0808">Transferase</keyword>
<name>A0AAE3GC46_9PSEU</name>
<sequence>MRDWQDAWQESLYGANGFFARGERPAAHFRTAPLVGPEFAEVLLELLARVDTALGQPAQLDFVDLGAGGGELAGAVRELATGDLARRLRVCAVDLAPPVPIPGVHWRRELPAEVIGLLVGHEWLDAVPCPVVQLHQGRPHRLLVDPEGVEQVGAPAGPAELAWLDRWWPLQRDGDRAEVGTPRDAAWANAVTAVRAGCALAVDYGHLAADRAAGRYRAGTLTGYQHGYQVPPVPDATRDITAHVALDACAAALDWTGTAVPGHGVAPGDAAPMLVSQADAVAALGSAAWPADALAAPAALAGSDPLAWLARSARAGRVAELRAPGGLGDFGWLLQPTGGVPADALLPPLPPWRP</sequence>
<dbReference type="Proteomes" id="UP001206128">
    <property type="component" value="Unassembled WGS sequence"/>
</dbReference>
<dbReference type="EMBL" id="JAMTCK010000003">
    <property type="protein sequence ID" value="MCP2164679.1"/>
    <property type="molecule type" value="Genomic_DNA"/>
</dbReference>
<evidence type="ECO:0000256" key="1">
    <source>
        <dbReference type="ARBA" id="ARBA00022603"/>
    </source>
</evidence>
<proteinExistence type="predicted"/>
<keyword evidence="4" id="KW-1185">Reference proteome</keyword>
<dbReference type="InterPro" id="IPR038375">
    <property type="entry name" value="NDUFAF7_sf"/>
</dbReference>
<dbReference type="RefSeq" id="WP_253768565.1">
    <property type="nucleotide sequence ID" value="NZ_JAMTCK010000003.1"/>
</dbReference>
<gene>
    <name evidence="3" type="ORF">LX83_001519</name>
</gene>
<organism evidence="3 4">
    <name type="scientific">Goodfellowiella coeruleoviolacea</name>
    <dbReference type="NCBI Taxonomy" id="334858"/>
    <lineage>
        <taxon>Bacteria</taxon>
        <taxon>Bacillati</taxon>
        <taxon>Actinomycetota</taxon>
        <taxon>Actinomycetes</taxon>
        <taxon>Pseudonocardiales</taxon>
        <taxon>Pseudonocardiaceae</taxon>
        <taxon>Goodfellowiella</taxon>
    </lineage>
</organism>
<dbReference type="Gene3D" id="3.40.50.12710">
    <property type="match status" value="1"/>
</dbReference>
<evidence type="ECO:0000313" key="4">
    <source>
        <dbReference type="Proteomes" id="UP001206128"/>
    </source>
</evidence>
<accession>A0AAE3GC46</accession>
<dbReference type="AlphaFoldDB" id="A0AAE3GC46"/>
<evidence type="ECO:0000256" key="2">
    <source>
        <dbReference type="ARBA" id="ARBA00022679"/>
    </source>
</evidence>